<name>A0A128EF16_9BACT</name>
<keyword evidence="2" id="KW-0808">Transferase</keyword>
<protein>
    <submittedName>
        <fullName evidence="2">Para-aminobenzoate synthase component I</fullName>
        <ecNumber evidence="2">2.6.1.85</ecNumber>
        <ecNumber evidence="2">2.7.7.7</ecNumber>
    </submittedName>
</protein>
<keyword evidence="2" id="KW-0548">Nucleotidyltransferase</keyword>
<dbReference type="GO" id="GO:0046820">
    <property type="term" value="F:4-amino-4-deoxychorismate synthase activity"/>
    <property type="evidence" value="ECO:0007669"/>
    <property type="project" value="UniProtKB-EC"/>
</dbReference>
<accession>A0A128EF16</accession>
<dbReference type="Pfam" id="PF00425">
    <property type="entry name" value="Chorismate_bind"/>
    <property type="match status" value="1"/>
</dbReference>
<organism evidence="2 3">
    <name type="scientific">Campylobacter geochelonis</name>
    <dbReference type="NCBI Taxonomy" id="1780362"/>
    <lineage>
        <taxon>Bacteria</taxon>
        <taxon>Pseudomonadati</taxon>
        <taxon>Campylobacterota</taxon>
        <taxon>Epsilonproteobacteria</taxon>
        <taxon>Campylobacterales</taxon>
        <taxon>Campylobacteraceae</taxon>
        <taxon>Campylobacter</taxon>
    </lineage>
</organism>
<dbReference type="GO" id="GO:0003887">
    <property type="term" value="F:DNA-directed DNA polymerase activity"/>
    <property type="evidence" value="ECO:0007669"/>
    <property type="project" value="UniProtKB-EC"/>
</dbReference>
<dbReference type="Proteomes" id="UP000069632">
    <property type="component" value="Unassembled WGS sequence"/>
</dbReference>
<dbReference type="NCBIfam" id="NF005486">
    <property type="entry name" value="PRK07093.1"/>
    <property type="match status" value="1"/>
</dbReference>
<dbReference type="Gene3D" id="3.60.120.10">
    <property type="entry name" value="Anthranilate synthase"/>
    <property type="match status" value="1"/>
</dbReference>
<dbReference type="PRINTS" id="PR00095">
    <property type="entry name" value="ANTSNTHASEI"/>
</dbReference>
<dbReference type="RefSeq" id="WP_075540169.1">
    <property type="nucleotide sequence ID" value="NZ_CP053844.1"/>
</dbReference>
<gene>
    <name evidence="2" type="primary">pabB</name>
    <name evidence="2" type="ORF">ERS672216_00930</name>
</gene>
<dbReference type="EC" id="2.6.1.85" evidence="2"/>
<dbReference type="SUPFAM" id="SSF56322">
    <property type="entry name" value="ADC synthase"/>
    <property type="match status" value="1"/>
</dbReference>
<feature type="domain" description="Chorismate-utilising enzyme C-terminal" evidence="1">
    <location>
        <begin position="70"/>
        <end position="314"/>
    </location>
</feature>
<dbReference type="AlphaFoldDB" id="A0A128EF16"/>
<evidence type="ECO:0000313" key="2">
    <source>
        <dbReference type="EMBL" id="CZE47505.1"/>
    </source>
</evidence>
<dbReference type="PANTHER" id="PTHR11236:SF50">
    <property type="entry name" value="AMINODEOXYCHORISMATE SYNTHASE COMPONENT 1"/>
    <property type="match status" value="1"/>
</dbReference>
<dbReference type="EMBL" id="FIZP01000003">
    <property type="protein sequence ID" value="CZE47505.1"/>
    <property type="molecule type" value="Genomic_DNA"/>
</dbReference>
<keyword evidence="3" id="KW-1185">Reference proteome</keyword>
<dbReference type="InterPro" id="IPR019999">
    <property type="entry name" value="Anth_synth_I-like"/>
</dbReference>
<evidence type="ECO:0000313" key="3">
    <source>
        <dbReference type="Proteomes" id="UP000069632"/>
    </source>
</evidence>
<evidence type="ECO:0000259" key="1">
    <source>
        <dbReference type="Pfam" id="PF00425"/>
    </source>
</evidence>
<reference evidence="2 3" key="1">
    <citation type="submission" date="2016-02" db="EMBL/GenBank/DDBJ databases">
        <authorList>
            <consortium name="Pathogen Informatics"/>
        </authorList>
    </citation>
    <scope>NUCLEOTIDE SEQUENCE [LARGE SCALE GENOMIC DNA]</scope>
    <source>
        <strain evidence="2 3">RC20</strain>
    </source>
</reference>
<proteinExistence type="predicted"/>
<dbReference type="PANTHER" id="PTHR11236">
    <property type="entry name" value="AMINOBENZOATE/ANTHRANILATE SYNTHASE"/>
    <property type="match status" value="1"/>
</dbReference>
<dbReference type="OrthoDB" id="9803598at2"/>
<keyword evidence="2" id="KW-0032">Aminotransferase</keyword>
<dbReference type="GO" id="GO:0000162">
    <property type="term" value="P:L-tryptophan biosynthetic process"/>
    <property type="evidence" value="ECO:0007669"/>
    <property type="project" value="TreeGrafter"/>
</dbReference>
<dbReference type="InterPro" id="IPR005801">
    <property type="entry name" value="ADC_synthase"/>
</dbReference>
<dbReference type="EC" id="2.7.7.7" evidence="2"/>
<sequence>MKNEIIEKLNYFSRHKVPFVALLSYDTSQDDVVCALDEADKFAIKFKLNLTTKNDKSDLDYDFQTFPIDFKTYQKSFNKVIEYMKSGDVYLLNLCFKTGVKTSLTLDEIYERSNANLVLKFKDSFVCFSPEIFITIQNDKITTHPMKGTIDAKIKNAKKILLDDEKEFSEQAMVTDLMRNDLSMVASGVRVDKFRYFSKVETKKGSIFQTSTEISGALRDEFLHNYGDIFHKILPAGSISGTPKILACEIIKECELAKRGFYTGVFVYFDGTSLKSWVLIRFIEHDGKNLAFKTGGGITVQSDVRKEYDEMLEKAYLTF</sequence>
<dbReference type="InterPro" id="IPR015890">
    <property type="entry name" value="Chorismate_C"/>
</dbReference>